<feature type="domain" description="Polysaccharide biosynthesis" evidence="1">
    <location>
        <begin position="32"/>
        <end position="155"/>
    </location>
</feature>
<reference evidence="3" key="1">
    <citation type="submission" date="2025-08" db="UniProtKB">
        <authorList>
            <consortium name="RefSeq"/>
        </authorList>
    </citation>
    <scope>IDENTIFICATION</scope>
    <source>
        <tissue evidence="3">Gonads</tissue>
    </source>
</reference>
<dbReference type="PANTHER" id="PTHR13410:SF9">
    <property type="entry name" value="PROTEIN PBDC1"/>
    <property type="match status" value="1"/>
</dbReference>
<dbReference type="InParanoid" id="A0A1S3H6B0"/>
<dbReference type="STRING" id="7574.A0A1S3H6B0"/>
<proteinExistence type="predicted"/>
<dbReference type="PANTHER" id="PTHR13410">
    <property type="entry name" value="PROTEIN PBDC1"/>
    <property type="match status" value="1"/>
</dbReference>
<protein>
    <submittedName>
        <fullName evidence="3">Protein PBDC1</fullName>
    </submittedName>
</protein>
<dbReference type="InterPro" id="IPR023139">
    <property type="entry name" value="PBDC1-like_dom_sf"/>
</dbReference>
<dbReference type="KEGG" id="lak:106152072"/>
<dbReference type="GeneID" id="106152072"/>
<keyword evidence="2" id="KW-1185">Reference proteome</keyword>
<dbReference type="InterPro" id="IPR021148">
    <property type="entry name" value="Polysacc_synth_dom"/>
</dbReference>
<dbReference type="GO" id="GO:0005737">
    <property type="term" value="C:cytoplasm"/>
    <property type="evidence" value="ECO:0007669"/>
    <property type="project" value="TreeGrafter"/>
</dbReference>
<dbReference type="AlphaFoldDB" id="A0A1S3H6B0"/>
<dbReference type="FunCoup" id="A0A1S3H6B0">
    <property type="interactions" value="1522"/>
</dbReference>
<gene>
    <name evidence="3" type="primary">LOC106152072</name>
</gene>
<dbReference type="InterPro" id="IPR008476">
    <property type="entry name" value="PBDC1_metazoa/fungi"/>
</dbReference>
<dbReference type="Proteomes" id="UP000085678">
    <property type="component" value="Unplaced"/>
</dbReference>
<name>A0A1S3H6B0_LINAN</name>
<dbReference type="OMA" id="MELMHGA"/>
<dbReference type="RefSeq" id="XP_013381016.1">
    <property type="nucleotide sequence ID" value="XM_013525562.1"/>
</dbReference>
<sequence length="198" mass="22892">MAEFAGLNASQVQAVGSTLGQPASNFQNNEEVEIQWAMKAYRHAEIYFNLLCSVAEPKNLKLTKIDDVIYQMFRETFPDMNIAVVDVEAMKAPAAKEKWRPFCEEFRDRVEDYNFGTLVRVNADDEYTEKNTEIVPRVQFFALEIARNREGCNDGLREKYAVKDDKPPCLPEKDDQMDLKYFPVLNTIGQLVEKQYKE</sequence>
<accession>A0A1S3H6B0</accession>
<dbReference type="Gene3D" id="1.10.3560.10">
    <property type="entry name" value="yst0336 like domain"/>
    <property type="match status" value="1"/>
</dbReference>
<dbReference type="Pfam" id="PF04669">
    <property type="entry name" value="PBDC1"/>
    <property type="match status" value="1"/>
</dbReference>
<dbReference type="OrthoDB" id="10248897at2759"/>
<evidence type="ECO:0000313" key="2">
    <source>
        <dbReference type="Proteomes" id="UP000085678"/>
    </source>
</evidence>
<evidence type="ECO:0000259" key="1">
    <source>
        <dbReference type="Pfam" id="PF04669"/>
    </source>
</evidence>
<evidence type="ECO:0000313" key="3">
    <source>
        <dbReference type="RefSeq" id="XP_013381016.1"/>
    </source>
</evidence>
<organism evidence="2 3">
    <name type="scientific">Lingula anatina</name>
    <name type="common">Brachiopod</name>
    <name type="synonym">Lingula unguis</name>
    <dbReference type="NCBI Taxonomy" id="7574"/>
    <lineage>
        <taxon>Eukaryota</taxon>
        <taxon>Metazoa</taxon>
        <taxon>Spiralia</taxon>
        <taxon>Lophotrochozoa</taxon>
        <taxon>Brachiopoda</taxon>
        <taxon>Linguliformea</taxon>
        <taxon>Lingulata</taxon>
        <taxon>Lingulida</taxon>
        <taxon>Linguloidea</taxon>
        <taxon>Lingulidae</taxon>
        <taxon>Lingula</taxon>
    </lineage>
</organism>